<dbReference type="AlphaFoldDB" id="C6HTI8"/>
<evidence type="ECO:0000313" key="1">
    <source>
        <dbReference type="EMBL" id="EER36363.1"/>
    </source>
</evidence>
<dbReference type="VEuPathDB" id="FungiDB:HCDG_09517"/>
<gene>
    <name evidence="1" type="ORF">HCDG_09517</name>
</gene>
<sequence>MQATVDPIEYLQLSKEFHPSASQAVDSIYDTVHRSDPSHDASRYTLPNDCLPIVGEAQKLYQKNDLTSGVENVTTWSFRTVFTSCCAEAKILSWRTTRHCDSPFSRYRECTSLCQRQGGK</sequence>
<reference evidence="2" key="1">
    <citation type="submission" date="2009-05" db="EMBL/GenBank/DDBJ databases">
        <title>The genome sequence of Ajellomyces capsulatus strain H143.</title>
        <authorList>
            <person name="Champion M."/>
            <person name="Cuomo C.A."/>
            <person name="Ma L.-J."/>
            <person name="Henn M.R."/>
            <person name="Sil A."/>
            <person name="Goldman B."/>
            <person name="Young S.K."/>
            <person name="Kodira C.D."/>
            <person name="Zeng Q."/>
            <person name="Koehrsen M."/>
            <person name="Alvarado L."/>
            <person name="Berlin A.M."/>
            <person name="Borenstein D."/>
            <person name="Chen Z."/>
            <person name="Engels R."/>
            <person name="Freedman E."/>
            <person name="Gellesch M."/>
            <person name="Goldberg J."/>
            <person name="Griggs A."/>
            <person name="Gujja S."/>
            <person name="Heiman D.I."/>
            <person name="Hepburn T.A."/>
            <person name="Howarth C."/>
            <person name="Jen D."/>
            <person name="Larson L."/>
            <person name="Lewis B."/>
            <person name="Mehta T."/>
            <person name="Park D."/>
            <person name="Pearson M."/>
            <person name="Roberts A."/>
            <person name="Saif S."/>
            <person name="Shea T.D."/>
            <person name="Shenoy N."/>
            <person name="Sisk P."/>
            <person name="Stolte C."/>
            <person name="Sykes S."/>
            <person name="Walk T."/>
            <person name="White J."/>
            <person name="Yandava C."/>
            <person name="Klein B."/>
            <person name="McEwen J.G."/>
            <person name="Puccia R."/>
            <person name="Goldman G.H."/>
            <person name="Felipe M.S."/>
            <person name="Nino-Vega G."/>
            <person name="San-Blas G."/>
            <person name="Taylor J.W."/>
            <person name="Mendoza L."/>
            <person name="Galagan J.E."/>
            <person name="Nusbaum C."/>
            <person name="Birren B.W."/>
        </authorList>
    </citation>
    <scope>NUCLEOTIDE SEQUENCE [LARGE SCALE GENOMIC DNA]</scope>
    <source>
        <strain evidence="2">H143</strain>
    </source>
</reference>
<proteinExistence type="predicted"/>
<protein>
    <submittedName>
        <fullName evidence="1">Uncharacterized protein</fullName>
    </submittedName>
</protein>
<name>C6HTI8_AJECH</name>
<dbReference type="HOGENOM" id="CLU_2049044_0_0_1"/>
<dbReference type="Proteomes" id="UP000002624">
    <property type="component" value="Unassembled WGS sequence"/>
</dbReference>
<evidence type="ECO:0000313" key="2">
    <source>
        <dbReference type="Proteomes" id="UP000002624"/>
    </source>
</evidence>
<dbReference type="EMBL" id="GG692446">
    <property type="protein sequence ID" value="EER36363.1"/>
    <property type="molecule type" value="Genomic_DNA"/>
</dbReference>
<accession>C6HTI8</accession>
<organism evidence="1 2">
    <name type="scientific">Ajellomyces capsulatus (strain H143)</name>
    <name type="common">Darling's disease fungus</name>
    <name type="synonym">Histoplasma capsulatum</name>
    <dbReference type="NCBI Taxonomy" id="544712"/>
    <lineage>
        <taxon>Eukaryota</taxon>
        <taxon>Fungi</taxon>
        <taxon>Dikarya</taxon>
        <taxon>Ascomycota</taxon>
        <taxon>Pezizomycotina</taxon>
        <taxon>Eurotiomycetes</taxon>
        <taxon>Eurotiomycetidae</taxon>
        <taxon>Onygenales</taxon>
        <taxon>Ajellomycetaceae</taxon>
        <taxon>Histoplasma</taxon>
    </lineage>
</organism>